<evidence type="ECO:0000313" key="1">
    <source>
        <dbReference type="EMBL" id="KAI9450913.1"/>
    </source>
</evidence>
<reference evidence="1" key="1">
    <citation type="submission" date="2021-03" db="EMBL/GenBank/DDBJ databases">
        <title>Evolutionary priming and transition to the ectomycorrhizal habit in an iconic lineage of mushroom-forming fungi: is preadaptation a requirement?</title>
        <authorList>
            <consortium name="DOE Joint Genome Institute"/>
            <person name="Looney B.P."/>
            <person name="Miyauchi S."/>
            <person name="Morin E."/>
            <person name="Drula E."/>
            <person name="Courty P.E."/>
            <person name="Chicoki N."/>
            <person name="Fauchery L."/>
            <person name="Kohler A."/>
            <person name="Kuo A."/>
            <person name="LaButti K."/>
            <person name="Pangilinan J."/>
            <person name="Lipzen A."/>
            <person name="Riley R."/>
            <person name="Andreopoulos W."/>
            <person name="He G."/>
            <person name="Johnson J."/>
            <person name="Barry K.W."/>
            <person name="Grigoriev I.V."/>
            <person name="Nagy L."/>
            <person name="Hibbett D."/>
            <person name="Henrissat B."/>
            <person name="Matheny P.B."/>
            <person name="Labbe J."/>
            <person name="Martin A.F."/>
        </authorList>
    </citation>
    <scope>NUCLEOTIDE SEQUENCE</scope>
    <source>
        <strain evidence="1">BPL698</strain>
    </source>
</reference>
<dbReference type="Proteomes" id="UP001207468">
    <property type="component" value="Unassembled WGS sequence"/>
</dbReference>
<gene>
    <name evidence="1" type="ORF">F5148DRAFT_1290478</name>
</gene>
<evidence type="ECO:0000313" key="2">
    <source>
        <dbReference type="Proteomes" id="UP001207468"/>
    </source>
</evidence>
<dbReference type="EMBL" id="JAGFNK010000402">
    <property type="protein sequence ID" value="KAI9450913.1"/>
    <property type="molecule type" value="Genomic_DNA"/>
</dbReference>
<organism evidence="1 2">
    <name type="scientific">Russula earlei</name>
    <dbReference type="NCBI Taxonomy" id="71964"/>
    <lineage>
        <taxon>Eukaryota</taxon>
        <taxon>Fungi</taxon>
        <taxon>Dikarya</taxon>
        <taxon>Basidiomycota</taxon>
        <taxon>Agaricomycotina</taxon>
        <taxon>Agaricomycetes</taxon>
        <taxon>Russulales</taxon>
        <taxon>Russulaceae</taxon>
        <taxon>Russula</taxon>
    </lineage>
</organism>
<comment type="caution">
    <text evidence="1">The sequence shown here is derived from an EMBL/GenBank/DDBJ whole genome shotgun (WGS) entry which is preliminary data.</text>
</comment>
<keyword evidence="2" id="KW-1185">Reference proteome</keyword>
<proteinExistence type="predicted"/>
<protein>
    <submittedName>
        <fullName evidence="1">Uncharacterized protein</fullName>
    </submittedName>
</protein>
<accession>A0ACC0TVM3</accession>
<name>A0ACC0TVM3_9AGAM</name>
<sequence length="196" mass="22692">MVKELEVVKELGYSKQLTFAYLTCERLYPNYVYFSKHFHFGEPGTLRIIIDFIYEVLLSNPYNQDQIQKYLAELEPNFPAPENFNTILASSSLDVCMAIAETLNFIADKKFQRILDISTFATDSVDMYVQELENLDYNLDPDFEVKIQSHLLMQQELKVQAGIISYLSTLDTIDKEDINTLVELQQSNKGNLHLKN</sequence>